<dbReference type="PROSITE" id="PS50076">
    <property type="entry name" value="DNAJ_2"/>
    <property type="match status" value="1"/>
</dbReference>
<dbReference type="EMBL" id="JACHJN010000001">
    <property type="protein sequence ID" value="MBB5953916.1"/>
    <property type="molecule type" value="Genomic_DNA"/>
</dbReference>
<feature type="compositionally biased region" description="Basic and acidic residues" evidence="1">
    <location>
        <begin position="62"/>
        <end position="81"/>
    </location>
</feature>
<proteinExistence type="predicted"/>
<feature type="region of interest" description="Disordered" evidence="1">
    <location>
        <begin position="62"/>
        <end position="116"/>
    </location>
</feature>
<evidence type="ECO:0000256" key="1">
    <source>
        <dbReference type="SAM" id="MobiDB-lite"/>
    </source>
</evidence>
<dbReference type="Proteomes" id="UP000547510">
    <property type="component" value="Unassembled WGS sequence"/>
</dbReference>
<dbReference type="InterPro" id="IPR036869">
    <property type="entry name" value="J_dom_sf"/>
</dbReference>
<feature type="compositionally biased region" description="Pro residues" evidence="1">
    <location>
        <begin position="1"/>
        <end position="10"/>
    </location>
</feature>
<dbReference type="SUPFAM" id="SSF46565">
    <property type="entry name" value="Chaperone J-domain"/>
    <property type="match status" value="1"/>
</dbReference>
<organism evidence="3 4">
    <name type="scientific">Saccharothrix tamanrassetensis</name>
    <dbReference type="NCBI Taxonomy" id="1051531"/>
    <lineage>
        <taxon>Bacteria</taxon>
        <taxon>Bacillati</taxon>
        <taxon>Actinomycetota</taxon>
        <taxon>Actinomycetes</taxon>
        <taxon>Pseudonocardiales</taxon>
        <taxon>Pseudonocardiaceae</taxon>
        <taxon>Saccharothrix</taxon>
    </lineage>
</organism>
<reference evidence="3 4" key="1">
    <citation type="submission" date="2020-08" db="EMBL/GenBank/DDBJ databases">
        <title>Genomic Encyclopedia of Type Strains, Phase III (KMG-III): the genomes of soil and plant-associated and newly described type strains.</title>
        <authorList>
            <person name="Whitman W."/>
        </authorList>
    </citation>
    <scope>NUCLEOTIDE SEQUENCE [LARGE SCALE GENOMIC DNA]</scope>
    <source>
        <strain evidence="3 4">CECT 8640</strain>
    </source>
</reference>
<dbReference type="InterPro" id="IPR001623">
    <property type="entry name" value="DnaJ_domain"/>
</dbReference>
<comment type="caution">
    <text evidence="3">The sequence shown here is derived from an EMBL/GenBank/DDBJ whole genome shotgun (WGS) entry which is preliminary data.</text>
</comment>
<accession>A0A841CDT4</accession>
<protein>
    <submittedName>
        <fullName evidence="3">DnaJ-class molecular chaperone</fullName>
    </submittedName>
</protein>
<name>A0A841CDT4_9PSEU</name>
<keyword evidence="4" id="KW-1185">Reference proteome</keyword>
<evidence type="ECO:0000313" key="4">
    <source>
        <dbReference type="Proteomes" id="UP000547510"/>
    </source>
</evidence>
<gene>
    <name evidence="3" type="ORF">FHS29_000486</name>
</gene>
<evidence type="ECO:0000259" key="2">
    <source>
        <dbReference type="PROSITE" id="PS50076"/>
    </source>
</evidence>
<feature type="region of interest" description="Disordered" evidence="1">
    <location>
        <begin position="1"/>
        <end position="22"/>
    </location>
</feature>
<dbReference type="AlphaFoldDB" id="A0A841CDT4"/>
<dbReference type="Pfam" id="PF00226">
    <property type="entry name" value="DnaJ"/>
    <property type="match status" value="1"/>
</dbReference>
<dbReference type="CDD" id="cd06257">
    <property type="entry name" value="DnaJ"/>
    <property type="match status" value="1"/>
</dbReference>
<feature type="domain" description="J" evidence="2">
    <location>
        <begin position="9"/>
        <end position="73"/>
    </location>
</feature>
<dbReference type="InterPro" id="IPR050817">
    <property type="entry name" value="DjlA_DnaK_co-chaperone"/>
</dbReference>
<dbReference type="RefSeq" id="WP_184687730.1">
    <property type="nucleotide sequence ID" value="NZ_JACHJN010000001.1"/>
</dbReference>
<dbReference type="PANTHER" id="PTHR24074">
    <property type="entry name" value="CO-CHAPERONE PROTEIN DJLA"/>
    <property type="match status" value="1"/>
</dbReference>
<evidence type="ECO:0000313" key="3">
    <source>
        <dbReference type="EMBL" id="MBB5953916.1"/>
    </source>
</evidence>
<sequence>MPRSAEPPDPYRTLGVPRGAPPEQVTATYRALVLALHPDTRREPADPTRLAEVLAAYALLRDPQRRNAYDREHPEPREHSEPPPPGRVAVPVRVHHGRQAARQPDIRVGPVRHHPH</sequence>
<dbReference type="Gene3D" id="1.10.287.110">
    <property type="entry name" value="DnaJ domain"/>
    <property type="match status" value="1"/>
</dbReference>
<dbReference type="PRINTS" id="PR00625">
    <property type="entry name" value="JDOMAIN"/>
</dbReference>
<dbReference type="SMART" id="SM00271">
    <property type="entry name" value="DnaJ"/>
    <property type="match status" value="1"/>
</dbReference>